<evidence type="ECO:0000313" key="5">
    <source>
        <dbReference type="Proteomes" id="UP000256253"/>
    </source>
</evidence>
<comment type="caution">
    <text evidence="4">The sequence shown here is derived from an EMBL/GenBank/DDBJ whole genome shotgun (WGS) entry which is preliminary data.</text>
</comment>
<dbReference type="Pfam" id="PF18096">
    <property type="entry name" value="Thump_like"/>
    <property type="match status" value="1"/>
</dbReference>
<dbReference type="InterPro" id="IPR041497">
    <property type="entry name" value="Thump-like"/>
</dbReference>
<feature type="domain" description="THUMP-like" evidence="3">
    <location>
        <begin position="340"/>
        <end position="411"/>
    </location>
</feature>
<dbReference type="InterPro" id="IPR041698">
    <property type="entry name" value="Methyltransf_25"/>
</dbReference>
<gene>
    <name evidence="4" type="ORF">DFJ65_1322</name>
</gene>
<keyword evidence="4" id="KW-0489">Methyltransferase</keyword>
<name>A0A3D9ULJ0_9MICO</name>
<dbReference type="Proteomes" id="UP000256253">
    <property type="component" value="Unassembled WGS sequence"/>
</dbReference>
<dbReference type="GO" id="GO:0008168">
    <property type="term" value="F:methyltransferase activity"/>
    <property type="evidence" value="ECO:0007669"/>
    <property type="project" value="UniProtKB-KW"/>
</dbReference>
<feature type="domain" description="Methyltransferase" evidence="2">
    <location>
        <begin position="115"/>
        <end position="170"/>
    </location>
</feature>
<reference evidence="4 5" key="1">
    <citation type="submission" date="2018-08" db="EMBL/GenBank/DDBJ databases">
        <title>Sequencing the genomes of 1000 actinobacteria strains.</title>
        <authorList>
            <person name="Klenk H.-P."/>
        </authorList>
    </citation>
    <scope>NUCLEOTIDE SEQUENCE [LARGE SCALE GENOMIC DNA]</scope>
    <source>
        <strain evidence="4 5">DSM 22967</strain>
    </source>
</reference>
<dbReference type="Gene3D" id="3.40.50.150">
    <property type="entry name" value="Vaccinia Virus protein VP39"/>
    <property type="match status" value="1"/>
</dbReference>
<dbReference type="AlphaFoldDB" id="A0A3D9ULJ0"/>
<dbReference type="SUPFAM" id="SSF53335">
    <property type="entry name" value="S-adenosyl-L-methionine-dependent methyltransferases"/>
    <property type="match status" value="1"/>
</dbReference>
<dbReference type="Pfam" id="PF13649">
    <property type="entry name" value="Methyltransf_25"/>
    <property type="match status" value="1"/>
</dbReference>
<dbReference type="EMBL" id="QTUA01000001">
    <property type="protein sequence ID" value="REF30318.1"/>
    <property type="molecule type" value="Genomic_DNA"/>
</dbReference>
<evidence type="ECO:0000313" key="4">
    <source>
        <dbReference type="EMBL" id="REF30318.1"/>
    </source>
</evidence>
<protein>
    <submittedName>
        <fullName evidence="4">Methyltransferase family protein</fullName>
    </submittedName>
</protein>
<dbReference type="OrthoDB" id="9810570at2"/>
<evidence type="ECO:0000259" key="2">
    <source>
        <dbReference type="Pfam" id="PF13649"/>
    </source>
</evidence>
<sequence length="414" mass="43741">MRGAETNAETNAGAPGADSVRRLLSDDGRRLLAQLPPYDPDRVLSVTDRLRADGHAPDLVAAALTQSALRAKATAKFGAAAAGMFFTADGLEQATRPQIAAGHAQRFVDAEVDTVFDLGCGIGSDAEAFAAAGLRVHAVDLDPATAAIAAANAPSAVVEVADATTVSIPSDAAVWLDPARRTRGVADVTGRTRRTFRLDELLPSWEFVTALGASGRAVGTKLSPSFPLSALPPEASAQWVSYGGEVLECAVWFGPLADAHRVSARLVDASSASNDVVVHTDSVAPSADSIDDVDTYLYEADRAVVRAGVTAALTDAVGGVELSPGLGHVSTDQRIDVGFARRFRVLETMPFNQKALRSWLRLRRIGRVTVKKRGVTFDDATFRRDLKLKGSDHALLLVTRLAETQVVLVLDPDD</sequence>
<keyword evidence="5" id="KW-1185">Reference proteome</keyword>
<evidence type="ECO:0000259" key="3">
    <source>
        <dbReference type="Pfam" id="PF18096"/>
    </source>
</evidence>
<accession>A0A3D9ULJ0</accession>
<feature type="region of interest" description="Disordered" evidence="1">
    <location>
        <begin position="1"/>
        <end position="20"/>
    </location>
</feature>
<evidence type="ECO:0000256" key="1">
    <source>
        <dbReference type="SAM" id="MobiDB-lite"/>
    </source>
</evidence>
<organism evidence="4 5">
    <name type="scientific">Calidifontibacter indicus</name>
    <dbReference type="NCBI Taxonomy" id="419650"/>
    <lineage>
        <taxon>Bacteria</taxon>
        <taxon>Bacillati</taxon>
        <taxon>Actinomycetota</taxon>
        <taxon>Actinomycetes</taxon>
        <taxon>Micrococcales</taxon>
        <taxon>Dermacoccaceae</taxon>
        <taxon>Calidifontibacter</taxon>
    </lineage>
</organism>
<dbReference type="InterPro" id="IPR029063">
    <property type="entry name" value="SAM-dependent_MTases_sf"/>
</dbReference>
<proteinExistence type="predicted"/>
<keyword evidence="4" id="KW-0808">Transferase</keyword>
<dbReference type="RefSeq" id="WP_115922327.1">
    <property type="nucleotide sequence ID" value="NZ_QTUA01000001.1"/>
</dbReference>
<dbReference type="GO" id="GO:0032259">
    <property type="term" value="P:methylation"/>
    <property type="evidence" value="ECO:0007669"/>
    <property type="project" value="UniProtKB-KW"/>
</dbReference>